<dbReference type="AlphaFoldDB" id="A0A1A8CV76"/>
<protein>
    <submittedName>
        <fullName evidence="1">Uncharacterized protein</fullName>
    </submittedName>
</protein>
<gene>
    <name evidence="1" type="primary">v1g148065</name>
</gene>
<dbReference type="EMBL" id="HADZ01019761">
    <property type="protein sequence ID" value="SBP83702.1"/>
    <property type="molecule type" value="Transcribed_RNA"/>
</dbReference>
<reference evidence="1" key="1">
    <citation type="submission" date="2016-05" db="EMBL/GenBank/DDBJ databases">
        <authorList>
            <person name="Lavstsen T."/>
            <person name="Jespersen J.S."/>
        </authorList>
    </citation>
    <scope>NUCLEOTIDE SEQUENCE</scope>
    <source>
        <tissue evidence="1">Brain</tissue>
    </source>
</reference>
<organism evidence="1">
    <name type="scientific">Nothobranchius kadleci</name>
    <name type="common">African annual killifish</name>
    <dbReference type="NCBI Taxonomy" id="1051664"/>
    <lineage>
        <taxon>Eukaryota</taxon>
        <taxon>Metazoa</taxon>
        <taxon>Chordata</taxon>
        <taxon>Craniata</taxon>
        <taxon>Vertebrata</taxon>
        <taxon>Euteleostomi</taxon>
        <taxon>Actinopterygii</taxon>
        <taxon>Neopterygii</taxon>
        <taxon>Teleostei</taxon>
        <taxon>Neoteleostei</taxon>
        <taxon>Acanthomorphata</taxon>
        <taxon>Ovalentaria</taxon>
        <taxon>Atherinomorphae</taxon>
        <taxon>Cyprinodontiformes</taxon>
        <taxon>Nothobranchiidae</taxon>
        <taxon>Nothobranchius</taxon>
    </lineage>
</organism>
<reference evidence="1" key="2">
    <citation type="submission" date="2016-06" db="EMBL/GenBank/DDBJ databases">
        <title>The genome of a short-lived fish provides insights into sex chromosome evolution and the genetic control of aging.</title>
        <authorList>
            <person name="Reichwald K."/>
            <person name="Felder M."/>
            <person name="Petzold A."/>
            <person name="Koch P."/>
            <person name="Groth M."/>
            <person name="Platzer M."/>
        </authorList>
    </citation>
    <scope>NUCLEOTIDE SEQUENCE</scope>
    <source>
        <tissue evidence="1">Brain</tissue>
    </source>
</reference>
<sequence>ISAPAFAYQYVCVACVCMMGRAETNHRMVRFIKFLNSLFFTDSNTFYWRTMC</sequence>
<proteinExistence type="predicted"/>
<accession>A0A1A8CV76</accession>
<feature type="non-terminal residue" evidence="1">
    <location>
        <position position="1"/>
    </location>
</feature>
<name>A0A1A8CV76_NOTKA</name>
<feature type="non-terminal residue" evidence="1">
    <location>
        <position position="52"/>
    </location>
</feature>
<evidence type="ECO:0000313" key="1">
    <source>
        <dbReference type="EMBL" id="SBP83702.1"/>
    </source>
</evidence>